<comment type="similarity">
    <text evidence="2">Belongs to the CD36 family.</text>
</comment>
<dbReference type="PANTHER" id="PTHR11923:SF93">
    <property type="entry name" value="GH07959P-RELATED"/>
    <property type="match status" value="1"/>
</dbReference>
<keyword evidence="4 8" id="KW-0812">Transmembrane</keyword>
<comment type="caution">
    <text evidence="9">The sequence shown here is derived from an EMBL/GenBank/DDBJ whole genome shotgun (WGS) entry which is preliminary data.</text>
</comment>
<protein>
    <submittedName>
        <fullName evidence="9">Uncharacterized protein</fullName>
    </submittedName>
</protein>
<sequence length="368" mass="41929">MQPKKTCSILICLCITSVLFLTAGIVLIGMWEVLYDYIVKGNLILKPDSPAFKIWIKNPLPLTLKLFVYNWTNPQEIYKKGEKSNITWNANNTVTFKHLKKWYFDPERSNGSLYDAVTSINPVALSAAYATRTWSYMGRKTFSITFDAMISSIYITKSVGNVLFDGYDDPLMNIANTFPFLAGNNFPPMDKFGWFYGRNGSEDYEGSFNMDTGVWGQLGELYEWKYANHTPYYRDKCGGLSKVSAGEFFPTNLRNDTLIKFFSADLCRYVELEFEKEETVHGITGYKYSANDRFLDNGTKIPENKCFCDGDCMPSGALNVSACRYGSPAFVSLPHFYKADPYYRDIVEGVAPDAEKHDFFMTFEPGRT</sequence>
<keyword evidence="5 8" id="KW-1133">Transmembrane helix</keyword>
<keyword evidence="3" id="KW-1003">Cell membrane</keyword>
<feature type="transmembrane region" description="Helical" evidence="8">
    <location>
        <begin position="7"/>
        <end position="31"/>
    </location>
</feature>
<accession>A0AAV8Z8P4</accession>
<keyword evidence="7" id="KW-0325">Glycoprotein</keyword>
<proteinExistence type="inferred from homology"/>
<evidence type="ECO:0000256" key="6">
    <source>
        <dbReference type="ARBA" id="ARBA00023136"/>
    </source>
</evidence>
<evidence type="ECO:0000256" key="5">
    <source>
        <dbReference type="ARBA" id="ARBA00022989"/>
    </source>
</evidence>
<dbReference type="GO" id="GO:0005886">
    <property type="term" value="C:plasma membrane"/>
    <property type="evidence" value="ECO:0007669"/>
    <property type="project" value="UniProtKB-SubCell"/>
</dbReference>
<keyword evidence="10" id="KW-1185">Reference proteome</keyword>
<evidence type="ECO:0000256" key="2">
    <source>
        <dbReference type="ARBA" id="ARBA00010532"/>
    </source>
</evidence>
<gene>
    <name evidence="9" type="ORF">NQ318_011643</name>
</gene>
<dbReference type="InterPro" id="IPR002159">
    <property type="entry name" value="CD36_fam"/>
</dbReference>
<dbReference type="GO" id="GO:0005737">
    <property type="term" value="C:cytoplasm"/>
    <property type="evidence" value="ECO:0007669"/>
    <property type="project" value="TreeGrafter"/>
</dbReference>
<evidence type="ECO:0000256" key="3">
    <source>
        <dbReference type="ARBA" id="ARBA00022475"/>
    </source>
</evidence>
<dbReference type="AlphaFoldDB" id="A0AAV8Z8P4"/>
<organism evidence="9 10">
    <name type="scientific">Aromia moschata</name>
    <dbReference type="NCBI Taxonomy" id="1265417"/>
    <lineage>
        <taxon>Eukaryota</taxon>
        <taxon>Metazoa</taxon>
        <taxon>Ecdysozoa</taxon>
        <taxon>Arthropoda</taxon>
        <taxon>Hexapoda</taxon>
        <taxon>Insecta</taxon>
        <taxon>Pterygota</taxon>
        <taxon>Neoptera</taxon>
        <taxon>Endopterygota</taxon>
        <taxon>Coleoptera</taxon>
        <taxon>Polyphaga</taxon>
        <taxon>Cucujiformia</taxon>
        <taxon>Chrysomeloidea</taxon>
        <taxon>Cerambycidae</taxon>
        <taxon>Cerambycinae</taxon>
        <taxon>Callichromatini</taxon>
        <taxon>Aromia</taxon>
    </lineage>
</organism>
<keyword evidence="6 8" id="KW-0472">Membrane</keyword>
<comment type="subcellular location">
    <subcellularLocation>
        <location evidence="1">Cell membrane</location>
    </subcellularLocation>
</comment>
<reference evidence="9" key="1">
    <citation type="journal article" date="2023" name="Insect Mol. Biol.">
        <title>Genome sequencing provides insights into the evolution of gene families encoding plant cell wall-degrading enzymes in longhorned beetles.</title>
        <authorList>
            <person name="Shin N.R."/>
            <person name="Okamura Y."/>
            <person name="Kirsch R."/>
            <person name="Pauchet Y."/>
        </authorList>
    </citation>
    <scope>NUCLEOTIDE SEQUENCE</scope>
    <source>
        <strain evidence="9">AMC_N1</strain>
    </source>
</reference>
<evidence type="ECO:0000256" key="8">
    <source>
        <dbReference type="SAM" id="Phobius"/>
    </source>
</evidence>
<evidence type="ECO:0000313" key="10">
    <source>
        <dbReference type="Proteomes" id="UP001162162"/>
    </source>
</evidence>
<dbReference type="Proteomes" id="UP001162162">
    <property type="component" value="Unassembled WGS sequence"/>
</dbReference>
<evidence type="ECO:0000256" key="7">
    <source>
        <dbReference type="ARBA" id="ARBA00023180"/>
    </source>
</evidence>
<dbReference type="EMBL" id="JAPWTK010000011">
    <property type="protein sequence ID" value="KAJ8959906.1"/>
    <property type="molecule type" value="Genomic_DNA"/>
</dbReference>
<dbReference type="PANTHER" id="PTHR11923">
    <property type="entry name" value="SCAVENGER RECEPTOR CLASS B TYPE-1 SR-B1"/>
    <property type="match status" value="1"/>
</dbReference>
<evidence type="ECO:0000256" key="1">
    <source>
        <dbReference type="ARBA" id="ARBA00004236"/>
    </source>
</evidence>
<evidence type="ECO:0000313" key="9">
    <source>
        <dbReference type="EMBL" id="KAJ8959906.1"/>
    </source>
</evidence>
<dbReference type="PRINTS" id="PR01609">
    <property type="entry name" value="CD36FAMILY"/>
</dbReference>
<evidence type="ECO:0000256" key="4">
    <source>
        <dbReference type="ARBA" id="ARBA00022692"/>
    </source>
</evidence>
<dbReference type="Pfam" id="PF01130">
    <property type="entry name" value="CD36"/>
    <property type="match status" value="1"/>
</dbReference>
<name>A0AAV8Z8P4_9CUCU</name>
<dbReference type="GO" id="GO:0005044">
    <property type="term" value="F:scavenger receptor activity"/>
    <property type="evidence" value="ECO:0007669"/>
    <property type="project" value="TreeGrafter"/>
</dbReference>